<protein>
    <submittedName>
        <fullName evidence="2">Uncharacterized protein</fullName>
    </submittedName>
</protein>
<feature type="region of interest" description="Disordered" evidence="1">
    <location>
        <begin position="163"/>
        <end position="263"/>
    </location>
</feature>
<feature type="compositionally biased region" description="Basic and acidic residues" evidence="1">
    <location>
        <begin position="13"/>
        <end position="29"/>
    </location>
</feature>
<accession>A0A1E3PJX8</accession>
<reference evidence="2 3" key="1">
    <citation type="journal article" date="2016" name="Proc. Natl. Acad. Sci. U.S.A.">
        <title>Comparative genomics of biotechnologically important yeasts.</title>
        <authorList>
            <person name="Riley R."/>
            <person name="Haridas S."/>
            <person name="Wolfe K.H."/>
            <person name="Lopes M.R."/>
            <person name="Hittinger C.T."/>
            <person name="Goeker M."/>
            <person name="Salamov A.A."/>
            <person name="Wisecaver J.H."/>
            <person name="Long T.M."/>
            <person name="Calvey C.H."/>
            <person name="Aerts A.L."/>
            <person name="Barry K.W."/>
            <person name="Choi C."/>
            <person name="Clum A."/>
            <person name="Coughlan A.Y."/>
            <person name="Deshpande S."/>
            <person name="Douglass A.P."/>
            <person name="Hanson S.J."/>
            <person name="Klenk H.-P."/>
            <person name="LaButti K.M."/>
            <person name="Lapidus A."/>
            <person name="Lindquist E.A."/>
            <person name="Lipzen A.M."/>
            <person name="Meier-Kolthoff J.P."/>
            <person name="Ohm R.A."/>
            <person name="Otillar R.P."/>
            <person name="Pangilinan J.L."/>
            <person name="Peng Y."/>
            <person name="Rokas A."/>
            <person name="Rosa C.A."/>
            <person name="Scheuner C."/>
            <person name="Sibirny A.A."/>
            <person name="Slot J.C."/>
            <person name="Stielow J.B."/>
            <person name="Sun H."/>
            <person name="Kurtzman C.P."/>
            <person name="Blackwell M."/>
            <person name="Grigoriev I.V."/>
            <person name="Jeffries T.W."/>
        </authorList>
    </citation>
    <scope>NUCLEOTIDE SEQUENCE [LARGE SCALE GENOMIC DNA]</scope>
    <source>
        <strain evidence="2 3">DSM 6958</strain>
    </source>
</reference>
<feature type="compositionally biased region" description="Basic and acidic residues" evidence="1">
    <location>
        <begin position="254"/>
        <end position="263"/>
    </location>
</feature>
<dbReference type="EMBL" id="KV454409">
    <property type="protein sequence ID" value="ODQ65504.1"/>
    <property type="molecule type" value="Genomic_DNA"/>
</dbReference>
<feature type="compositionally biased region" description="Basic and acidic residues" evidence="1">
    <location>
        <begin position="175"/>
        <end position="196"/>
    </location>
</feature>
<dbReference type="Proteomes" id="UP000095009">
    <property type="component" value="Unassembled WGS sequence"/>
</dbReference>
<sequence length="324" mass="36566">MPRPRSHSSAESALREIARAEPDSTDRRRSTNFSPNRKPRNSLTGIQSEPEKGQYTALLEFLQQDNTVNAFSRDGQPDIKFCEKARSWLNKERGYGFTVTDIYNILSNVSKSFHHWQGLDKTDHKENGNNPQVSEGAADALIPQFDETAFKLLKPFFESIEQPVGTRKSRAGSRRLRDTDRTKTSPTKVDDNDPKGPDNSALEDTREENYSTNTRSYELNPLKRKRSSTEGGLAPKITTDQNSHVRKTKTSSHVKGDTDVESKSGEVAGNDVFLTNPEVLMDTPYMFLDGLSRVLDSVTRLYDKADENMRQHLASLVEQLVKQV</sequence>
<keyword evidence="3" id="KW-1185">Reference proteome</keyword>
<feature type="compositionally biased region" description="Polar residues" evidence="1">
    <location>
        <begin position="31"/>
        <end position="47"/>
    </location>
</feature>
<organism evidence="2 3">
    <name type="scientific">Nadsonia fulvescens var. elongata DSM 6958</name>
    <dbReference type="NCBI Taxonomy" id="857566"/>
    <lineage>
        <taxon>Eukaryota</taxon>
        <taxon>Fungi</taxon>
        <taxon>Dikarya</taxon>
        <taxon>Ascomycota</taxon>
        <taxon>Saccharomycotina</taxon>
        <taxon>Dipodascomycetes</taxon>
        <taxon>Dipodascales</taxon>
        <taxon>Dipodascales incertae sedis</taxon>
        <taxon>Nadsonia</taxon>
    </lineage>
</organism>
<feature type="region of interest" description="Disordered" evidence="1">
    <location>
        <begin position="1"/>
        <end position="50"/>
    </location>
</feature>
<dbReference type="AlphaFoldDB" id="A0A1E3PJX8"/>
<gene>
    <name evidence="2" type="ORF">NADFUDRAFT_41503</name>
</gene>
<evidence type="ECO:0000256" key="1">
    <source>
        <dbReference type="SAM" id="MobiDB-lite"/>
    </source>
</evidence>
<proteinExistence type="predicted"/>
<name>A0A1E3PJX8_9ASCO</name>
<evidence type="ECO:0000313" key="3">
    <source>
        <dbReference type="Proteomes" id="UP000095009"/>
    </source>
</evidence>
<evidence type="ECO:0000313" key="2">
    <source>
        <dbReference type="EMBL" id="ODQ65504.1"/>
    </source>
</evidence>